<feature type="repeat" description="ANK" evidence="3">
    <location>
        <begin position="360"/>
        <end position="392"/>
    </location>
</feature>
<dbReference type="Proteomes" id="UP000693981">
    <property type="component" value="Unassembled WGS sequence"/>
</dbReference>
<dbReference type="InterPro" id="IPR002110">
    <property type="entry name" value="Ankyrin_rpt"/>
</dbReference>
<dbReference type="AlphaFoldDB" id="A0A8T1XEA9"/>
<dbReference type="PROSITE" id="PS50297">
    <property type="entry name" value="ANK_REP_REGION"/>
    <property type="match status" value="4"/>
</dbReference>
<keyword evidence="2 3" id="KW-0040">ANK repeat</keyword>
<dbReference type="Pfam" id="PF12796">
    <property type="entry name" value="Ank_2"/>
    <property type="match status" value="2"/>
</dbReference>
<organism evidence="5 6">
    <name type="scientific">Phytophthora boehmeriae</name>
    <dbReference type="NCBI Taxonomy" id="109152"/>
    <lineage>
        <taxon>Eukaryota</taxon>
        <taxon>Sar</taxon>
        <taxon>Stramenopiles</taxon>
        <taxon>Oomycota</taxon>
        <taxon>Peronosporomycetes</taxon>
        <taxon>Peronosporales</taxon>
        <taxon>Peronosporaceae</taxon>
        <taxon>Phytophthora</taxon>
    </lineage>
</organism>
<feature type="repeat" description="ANK" evidence="3">
    <location>
        <begin position="426"/>
        <end position="458"/>
    </location>
</feature>
<proteinExistence type="predicted"/>
<feature type="region of interest" description="Disordered" evidence="4">
    <location>
        <begin position="226"/>
        <end position="249"/>
    </location>
</feature>
<accession>A0A8T1XEA9</accession>
<keyword evidence="1" id="KW-0677">Repeat</keyword>
<dbReference type="PANTHER" id="PTHR24171">
    <property type="entry name" value="ANKYRIN REPEAT DOMAIN-CONTAINING PROTEIN 39-RELATED"/>
    <property type="match status" value="1"/>
</dbReference>
<evidence type="ECO:0000256" key="4">
    <source>
        <dbReference type="SAM" id="MobiDB-lite"/>
    </source>
</evidence>
<name>A0A8T1XEA9_9STRA</name>
<comment type="caution">
    <text evidence="5">The sequence shown here is derived from an EMBL/GenBank/DDBJ whole genome shotgun (WGS) entry which is preliminary data.</text>
</comment>
<dbReference type="OrthoDB" id="20872at2759"/>
<keyword evidence="6" id="KW-1185">Reference proteome</keyword>
<reference evidence="5" key="1">
    <citation type="submission" date="2021-02" db="EMBL/GenBank/DDBJ databases">
        <authorList>
            <person name="Palmer J.M."/>
        </authorList>
    </citation>
    <scope>NUCLEOTIDE SEQUENCE</scope>
    <source>
        <strain evidence="5">SCRP23</strain>
    </source>
</reference>
<protein>
    <submittedName>
        <fullName evidence="5">Uncharacterized protein</fullName>
    </submittedName>
</protein>
<feature type="compositionally biased region" description="Basic and acidic residues" evidence="4">
    <location>
        <begin position="230"/>
        <end position="240"/>
    </location>
</feature>
<evidence type="ECO:0000256" key="1">
    <source>
        <dbReference type="ARBA" id="ARBA00022737"/>
    </source>
</evidence>
<dbReference type="PANTHER" id="PTHR24171:SF9">
    <property type="entry name" value="ANKYRIN REPEAT DOMAIN-CONTAINING PROTEIN 39"/>
    <property type="match status" value="1"/>
</dbReference>
<dbReference type="SMART" id="SM00248">
    <property type="entry name" value="ANK"/>
    <property type="match status" value="6"/>
</dbReference>
<evidence type="ECO:0000313" key="6">
    <source>
        <dbReference type="Proteomes" id="UP000693981"/>
    </source>
</evidence>
<evidence type="ECO:0000256" key="3">
    <source>
        <dbReference type="PROSITE-ProRule" id="PRU00023"/>
    </source>
</evidence>
<dbReference type="EMBL" id="JAGDFL010000005">
    <property type="protein sequence ID" value="KAG7401989.1"/>
    <property type="molecule type" value="Genomic_DNA"/>
</dbReference>
<feature type="repeat" description="ANK" evidence="3">
    <location>
        <begin position="393"/>
        <end position="425"/>
    </location>
</feature>
<evidence type="ECO:0000313" key="5">
    <source>
        <dbReference type="EMBL" id="KAG7401989.1"/>
    </source>
</evidence>
<evidence type="ECO:0000256" key="2">
    <source>
        <dbReference type="ARBA" id="ARBA00023043"/>
    </source>
</evidence>
<gene>
    <name evidence="5" type="ORF">PHYBOEH_008510</name>
</gene>
<sequence length="523" mass="58128">MSWLDKFDVSLPSYQVTDGKVYFAIKLTKNDARAPVPASAAANEVCTTFRSYSQFRRLWKTLRQKLNEPVTPTSRQRHLTIRLAHTCHCEKTHCGFDALRLMIKAFVFPSRCSLRSKCTGLDHSAVNARRDALAAFLALLHEFFTSFSSTTLREKLEEGSCSVLKAYVNFVGAAEHFPTNSTEVLRRPLELNGWRQQCANQMLEQEDEEDADGDFKDERNQVHLISPEPRIVEASRREEKEESPDQETLPSLQVKTVRVHTMHSFMEEFCEHVLSQFASDIEELTSPDLTQARRWEICLYVACRIGHTYAVQLILFNYADANTVMADGSSCLHIASRMGRTDIVALLLDEGADVNRPNDAGVTPLIAACRNGCVDAVKLLLGAGADVSACSSRGTYALHAAIVSQKIEIVSMLVDRGANVNVMTASGITPLHFAAKLGSLAISEYLLRHDADPEKRTKNDSDAMMIAEANGHATICELFQRFSGFATNEQVGSDYVLKSNSESGKSSDMVRMCSQRRLSRAVA</sequence>
<dbReference type="PROSITE" id="PS50088">
    <property type="entry name" value="ANK_REPEAT"/>
    <property type="match status" value="4"/>
</dbReference>
<feature type="repeat" description="ANK" evidence="3">
    <location>
        <begin position="327"/>
        <end position="359"/>
    </location>
</feature>